<reference evidence="2" key="1">
    <citation type="journal article" date="2022" name="Mol. Ecol. Resour.">
        <title>The genomes of chicory, endive, great burdock and yacon provide insights into Asteraceae palaeo-polyploidization history and plant inulin production.</title>
        <authorList>
            <person name="Fan W."/>
            <person name="Wang S."/>
            <person name="Wang H."/>
            <person name="Wang A."/>
            <person name="Jiang F."/>
            <person name="Liu H."/>
            <person name="Zhao H."/>
            <person name="Xu D."/>
            <person name="Zhang Y."/>
        </authorList>
    </citation>
    <scope>NUCLEOTIDE SEQUENCE [LARGE SCALE GENOMIC DNA]</scope>
    <source>
        <strain evidence="2">cv. Yunnan</strain>
    </source>
</reference>
<comment type="caution">
    <text evidence="1">The sequence shown here is derived from an EMBL/GenBank/DDBJ whole genome shotgun (WGS) entry which is preliminary data.</text>
</comment>
<evidence type="ECO:0000313" key="1">
    <source>
        <dbReference type="EMBL" id="KAI3687683.1"/>
    </source>
</evidence>
<reference evidence="1 2" key="2">
    <citation type="journal article" date="2022" name="Mol. Ecol. Resour.">
        <title>The genomes of chicory, endive, great burdock and yacon provide insights into Asteraceae paleo-polyploidization history and plant inulin production.</title>
        <authorList>
            <person name="Fan W."/>
            <person name="Wang S."/>
            <person name="Wang H."/>
            <person name="Wang A."/>
            <person name="Jiang F."/>
            <person name="Liu H."/>
            <person name="Zhao H."/>
            <person name="Xu D."/>
            <person name="Zhang Y."/>
        </authorList>
    </citation>
    <scope>NUCLEOTIDE SEQUENCE [LARGE SCALE GENOMIC DNA]</scope>
    <source>
        <strain evidence="2">cv. Yunnan</strain>
        <tissue evidence="1">Leaves</tissue>
    </source>
</reference>
<evidence type="ECO:0000313" key="2">
    <source>
        <dbReference type="Proteomes" id="UP001056120"/>
    </source>
</evidence>
<dbReference type="Proteomes" id="UP001056120">
    <property type="component" value="Linkage Group LG27"/>
</dbReference>
<accession>A0ACB8YQW8</accession>
<organism evidence="1 2">
    <name type="scientific">Smallanthus sonchifolius</name>
    <dbReference type="NCBI Taxonomy" id="185202"/>
    <lineage>
        <taxon>Eukaryota</taxon>
        <taxon>Viridiplantae</taxon>
        <taxon>Streptophyta</taxon>
        <taxon>Embryophyta</taxon>
        <taxon>Tracheophyta</taxon>
        <taxon>Spermatophyta</taxon>
        <taxon>Magnoliopsida</taxon>
        <taxon>eudicotyledons</taxon>
        <taxon>Gunneridae</taxon>
        <taxon>Pentapetalae</taxon>
        <taxon>asterids</taxon>
        <taxon>campanulids</taxon>
        <taxon>Asterales</taxon>
        <taxon>Asteraceae</taxon>
        <taxon>Asteroideae</taxon>
        <taxon>Heliantheae alliance</taxon>
        <taxon>Millerieae</taxon>
        <taxon>Smallanthus</taxon>
    </lineage>
</organism>
<protein>
    <submittedName>
        <fullName evidence="1">Uncharacterized protein</fullName>
    </submittedName>
</protein>
<proteinExistence type="predicted"/>
<dbReference type="EMBL" id="CM042044">
    <property type="protein sequence ID" value="KAI3687683.1"/>
    <property type="molecule type" value="Genomic_DNA"/>
</dbReference>
<keyword evidence="2" id="KW-1185">Reference proteome</keyword>
<name>A0ACB8YQW8_9ASTR</name>
<sequence>MASFGVGGSSNEVTVVEIRATTRNPAIWCNYDLCLLSNGKERARCKMCGAFLGKDSNTSLKMHMEKSCPSLKGIPSEGQASMTSEGRIWNFDPNIVRDRMARLVIQEGLPFNHFDNPRLTRMIQETLHLVITNKRARGTTPSSELGRYIGTNFLAFMPPTVFEEFDILAWWKTNEASFPILSAMARDVLTVQASTVASESAFSFSGRVLSIRRTRLTPLAMEMCICMKDHLDAMDRIQDQTSLEDEIQAEEVIHNNEVDLGISEPVTDEELAEDARLRSSSSEDNTQE</sequence>
<gene>
    <name evidence="1" type="ORF">L1987_81383</name>
</gene>